<evidence type="ECO:0000256" key="13">
    <source>
        <dbReference type="ARBA" id="ARBA00048390"/>
    </source>
</evidence>
<dbReference type="Pfam" id="PF03653">
    <property type="entry name" value="UPF0093"/>
    <property type="match status" value="1"/>
</dbReference>
<feature type="transmembrane region" description="Helical" evidence="14">
    <location>
        <begin position="93"/>
        <end position="114"/>
    </location>
</feature>
<comment type="similarity">
    <text evidence="3 14">Belongs to the HemJ family.</text>
</comment>
<gene>
    <name evidence="15" type="ORF">SAMN05428953_103153</name>
</gene>
<keyword evidence="8 14" id="KW-0479">Metal-binding</keyword>
<evidence type="ECO:0000256" key="5">
    <source>
        <dbReference type="ARBA" id="ARBA00022475"/>
    </source>
</evidence>
<keyword evidence="11 14" id="KW-0408">Iron</keyword>
<dbReference type="Proteomes" id="UP000198894">
    <property type="component" value="Unassembled WGS sequence"/>
</dbReference>
<feature type="transmembrane region" description="Helical" evidence="14">
    <location>
        <begin position="120"/>
        <end position="141"/>
    </location>
</feature>
<evidence type="ECO:0000256" key="8">
    <source>
        <dbReference type="ARBA" id="ARBA00022723"/>
    </source>
</evidence>
<comment type="subcellular location">
    <subcellularLocation>
        <location evidence="1 14">Cell membrane</location>
        <topology evidence="1 14">Multi-pass membrane protein</topology>
    </subcellularLocation>
</comment>
<keyword evidence="6 14" id="KW-0349">Heme</keyword>
<feature type="transmembrane region" description="Helical" evidence="14">
    <location>
        <begin position="162"/>
        <end position="180"/>
    </location>
</feature>
<proteinExistence type="inferred from homology"/>
<accession>A0A1G8P3R4</accession>
<organism evidence="15 16">
    <name type="scientific">Mesorhizobium muleiense</name>
    <dbReference type="NCBI Taxonomy" id="1004279"/>
    <lineage>
        <taxon>Bacteria</taxon>
        <taxon>Pseudomonadati</taxon>
        <taxon>Pseudomonadota</taxon>
        <taxon>Alphaproteobacteria</taxon>
        <taxon>Hyphomicrobiales</taxon>
        <taxon>Phyllobacteriaceae</taxon>
        <taxon>Mesorhizobium</taxon>
    </lineage>
</organism>
<evidence type="ECO:0000256" key="3">
    <source>
        <dbReference type="ARBA" id="ARBA00006501"/>
    </source>
</evidence>
<keyword evidence="10 14" id="KW-0560">Oxidoreductase</keyword>
<feature type="transmembrane region" description="Helical" evidence="14">
    <location>
        <begin position="21"/>
        <end position="39"/>
    </location>
</feature>
<dbReference type="GO" id="GO:0046872">
    <property type="term" value="F:metal ion binding"/>
    <property type="evidence" value="ECO:0007669"/>
    <property type="project" value="UniProtKB-KW"/>
</dbReference>
<keyword evidence="7 14" id="KW-0812">Transmembrane</keyword>
<evidence type="ECO:0000256" key="2">
    <source>
        <dbReference type="ARBA" id="ARBA00005073"/>
    </source>
</evidence>
<feature type="transmembrane region" description="Helical" evidence="14">
    <location>
        <begin position="51"/>
        <end position="72"/>
    </location>
</feature>
<dbReference type="PANTHER" id="PTHR40255:SF1">
    <property type="entry name" value="PROTOPORPHYRINOGEN IX OXIDASE"/>
    <property type="match status" value="1"/>
</dbReference>
<dbReference type="UniPathway" id="UPA00251">
    <property type="reaction ID" value="UER00324"/>
</dbReference>
<reference evidence="16" key="1">
    <citation type="submission" date="2016-10" db="EMBL/GenBank/DDBJ databases">
        <authorList>
            <person name="Varghese N."/>
            <person name="Submissions S."/>
        </authorList>
    </citation>
    <scope>NUCLEOTIDE SEQUENCE [LARGE SCALE GENOMIC DNA]</scope>
    <source>
        <strain evidence="16">CGMCC 1.11022</strain>
    </source>
</reference>
<comment type="function">
    <text evidence="14">Catalyzes the oxidation of protoporphyrinogen IX to protoporphyrin IX.</text>
</comment>
<keyword evidence="5 14" id="KW-1003">Cell membrane</keyword>
<evidence type="ECO:0000313" key="16">
    <source>
        <dbReference type="Proteomes" id="UP000198894"/>
    </source>
</evidence>
<evidence type="ECO:0000256" key="10">
    <source>
        <dbReference type="ARBA" id="ARBA00023002"/>
    </source>
</evidence>
<dbReference type="HAMAP" id="MF_02239">
    <property type="entry name" value="HemJ"/>
    <property type="match status" value="1"/>
</dbReference>
<evidence type="ECO:0000256" key="4">
    <source>
        <dbReference type="ARBA" id="ARBA00017504"/>
    </source>
</evidence>
<dbReference type="RefSeq" id="WP_091592065.1">
    <property type="nucleotide sequence ID" value="NZ_FNEE01000003.1"/>
</dbReference>
<dbReference type="GO" id="GO:0070818">
    <property type="term" value="F:protoporphyrinogen oxidase activity"/>
    <property type="evidence" value="ECO:0007669"/>
    <property type="project" value="UniProtKB-UniRule"/>
</dbReference>
<keyword evidence="16" id="KW-1185">Reference proteome</keyword>
<feature type="binding site" description="axial binding residue" evidence="14">
    <location>
        <position position="52"/>
    </location>
    <ligand>
        <name>heme</name>
        <dbReference type="ChEBI" id="CHEBI:30413"/>
    </ligand>
    <ligandPart>
        <name>Fe</name>
        <dbReference type="ChEBI" id="CHEBI:18248"/>
    </ligandPart>
</feature>
<keyword evidence="12 14" id="KW-0472">Membrane</keyword>
<evidence type="ECO:0000256" key="12">
    <source>
        <dbReference type="ARBA" id="ARBA00023136"/>
    </source>
</evidence>
<evidence type="ECO:0000256" key="1">
    <source>
        <dbReference type="ARBA" id="ARBA00004651"/>
    </source>
</evidence>
<dbReference type="EMBL" id="FNEE01000003">
    <property type="protein sequence ID" value="SDI87072.1"/>
    <property type="molecule type" value="Genomic_DNA"/>
</dbReference>
<feature type="binding site" description="axial binding residue" evidence="14">
    <location>
        <position position="127"/>
    </location>
    <ligand>
        <name>heme</name>
        <dbReference type="ChEBI" id="CHEBI:30413"/>
    </ligand>
    <ligandPart>
        <name>Fe</name>
        <dbReference type="ChEBI" id="CHEBI:18248"/>
    </ligandPart>
</feature>
<protein>
    <recommendedName>
        <fullName evidence="4 14">Protoporphyrinogen IX oxidase</fullName>
        <shortName evidence="14">PPO</shortName>
        <ecNumber evidence="14">1.3.99.-</ecNumber>
    </recommendedName>
</protein>
<evidence type="ECO:0000256" key="14">
    <source>
        <dbReference type="HAMAP-Rule" id="MF_02239"/>
    </source>
</evidence>
<name>A0A1G8P3R4_9HYPH</name>
<dbReference type="EC" id="1.3.99.-" evidence="14"/>
<dbReference type="InterPro" id="IPR005265">
    <property type="entry name" value="HemJ-like"/>
</dbReference>
<evidence type="ECO:0000256" key="6">
    <source>
        <dbReference type="ARBA" id="ARBA00022617"/>
    </source>
</evidence>
<dbReference type="GO" id="GO:0006782">
    <property type="term" value="P:protoporphyrinogen IX biosynthetic process"/>
    <property type="evidence" value="ECO:0007669"/>
    <property type="project" value="UniProtKB-UniRule"/>
</dbReference>
<comment type="cofactor">
    <cofactor evidence="14">
        <name>heme b</name>
        <dbReference type="ChEBI" id="CHEBI:60344"/>
    </cofactor>
    <text evidence="14">Binds 1 heme b (iron(II)-protoporphyrin IX) group per subunit.</text>
</comment>
<evidence type="ECO:0000256" key="9">
    <source>
        <dbReference type="ARBA" id="ARBA00022989"/>
    </source>
</evidence>
<dbReference type="AlphaFoldDB" id="A0A1G8P3R4"/>
<keyword evidence="9 14" id="KW-1133">Transmembrane helix</keyword>
<evidence type="ECO:0000256" key="7">
    <source>
        <dbReference type="ARBA" id="ARBA00022692"/>
    </source>
</evidence>
<dbReference type="NCBIfam" id="TIGR00701">
    <property type="entry name" value="protoporphyrinogen oxidase HemJ"/>
    <property type="match status" value="1"/>
</dbReference>
<sequence>MTDTNTTSRKADSSGAGAMRRAAIAIVIFLVLATLLFLFGPDDFYPWAKAIHVIAVISWMAGMLYLPRLLVYHADAEKGSVQSETFKVMERRLLGGIINPAMIITWAFGLWLAWKGFGFQGGWLHAKIAAVLGLSAVHGYLAGAVRRFAEDRNEKPARHWRLVNEIPTLLMIVIVVLVIVKPF</sequence>
<evidence type="ECO:0000313" key="15">
    <source>
        <dbReference type="EMBL" id="SDI87072.1"/>
    </source>
</evidence>
<comment type="catalytic activity">
    <reaction evidence="13 14">
        <text>protoporphyrinogen IX + 3 A = protoporphyrin IX + 3 AH2</text>
        <dbReference type="Rhea" id="RHEA:62000"/>
        <dbReference type="ChEBI" id="CHEBI:13193"/>
        <dbReference type="ChEBI" id="CHEBI:17499"/>
        <dbReference type="ChEBI" id="CHEBI:57306"/>
        <dbReference type="ChEBI" id="CHEBI:57307"/>
    </reaction>
</comment>
<comment type="subunit">
    <text evidence="14">Homodimer.</text>
</comment>
<evidence type="ECO:0000256" key="11">
    <source>
        <dbReference type="ARBA" id="ARBA00023004"/>
    </source>
</evidence>
<comment type="pathway">
    <text evidence="2 14">Porphyrin-containing compound metabolism; protoporphyrin-IX biosynthesis; protoporphyrin-IX from protoporphyrinogen-IX: step 1/1.</text>
</comment>
<dbReference type="PANTHER" id="PTHR40255">
    <property type="entry name" value="UPF0093 MEMBRANE PROTEIN SLR1790"/>
    <property type="match status" value="1"/>
</dbReference>
<dbReference type="GO" id="GO:0005886">
    <property type="term" value="C:plasma membrane"/>
    <property type="evidence" value="ECO:0007669"/>
    <property type="project" value="UniProtKB-SubCell"/>
</dbReference>